<sequence length="343" mass="39227">MIRYIDGNLLDANTEALVNTVNCVGVMGKGIALQFKQAFPDNFRQYARACRRGDVRIGKMFVVPVVGIHGPKYIINFPTKIHWRDPSRIEFIEEGLEDLVACIQGHGIRSVAIPPLGCGNGGLEWERVRPLIEKRMSSLNDVEIYVYPPKKSPEARQMKVGTKEPKLTLSRAALLELMDRYLLLGYSLSRLEVQKLAYFLQAAGQDLKLNFVAHKFGPYARELNYVLQDMEGHFIRGFGDGSARTEIIVLSEARQRVHELLETDAETRSHVERAQYMIYGFETPYGMELLSTVHWVLVHHPEAREDVNIAIRQVHEWNERKRKLFPPSHIQIAVEHLQEVGIM</sequence>
<dbReference type="RefSeq" id="WP_283204714.1">
    <property type="nucleotide sequence ID" value="NZ_JASGCB010000047.1"/>
</dbReference>
<dbReference type="PROSITE" id="PS51154">
    <property type="entry name" value="MACRO"/>
    <property type="match status" value="1"/>
</dbReference>
<dbReference type="EMBL" id="JASGCB010000047">
    <property type="protein sequence ID" value="MDI9261321.1"/>
    <property type="molecule type" value="Genomic_DNA"/>
</dbReference>
<gene>
    <name evidence="3" type="ORF">QID03_14260</name>
</gene>
<dbReference type="Proteomes" id="UP001529245">
    <property type="component" value="Unassembled WGS sequence"/>
</dbReference>
<keyword evidence="4" id="KW-1185">Reference proteome</keyword>
<evidence type="ECO:0000313" key="3">
    <source>
        <dbReference type="EMBL" id="MDI9261321.1"/>
    </source>
</evidence>
<evidence type="ECO:0000256" key="1">
    <source>
        <dbReference type="ARBA" id="ARBA00035885"/>
    </source>
</evidence>
<evidence type="ECO:0000313" key="4">
    <source>
        <dbReference type="Proteomes" id="UP001529245"/>
    </source>
</evidence>
<dbReference type="SMART" id="SM00506">
    <property type="entry name" value="A1pp"/>
    <property type="match status" value="1"/>
</dbReference>
<organism evidence="3 4">
    <name type="scientific">Alicyclobacillus sendaiensis PA2</name>
    <dbReference type="NCBI Taxonomy" id="3029425"/>
    <lineage>
        <taxon>Bacteria</taxon>
        <taxon>Bacillati</taxon>
        <taxon>Bacillota</taxon>
        <taxon>Bacilli</taxon>
        <taxon>Bacillales</taxon>
        <taxon>Alicyclobacillaceae</taxon>
        <taxon>Alicyclobacillus</taxon>
    </lineage>
</organism>
<proteinExistence type="predicted"/>
<evidence type="ECO:0000259" key="2">
    <source>
        <dbReference type="PROSITE" id="PS51154"/>
    </source>
</evidence>
<name>A0ABT6Y1V6_ALISE</name>
<dbReference type="PANTHER" id="PTHR12521">
    <property type="entry name" value="PROTEIN C6ORF130"/>
    <property type="match status" value="1"/>
</dbReference>
<dbReference type="CDD" id="cd02901">
    <property type="entry name" value="Macro_Poa1p-like"/>
    <property type="match status" value="1"/>
</dbReference>
<dbReference type="InterPro" id="IPR050892">
    <property type="entry name" value="ADP-ribose_metab_enzymes"/>
</dbReference>
<comment type="caution">
    <text evidence="3">The sequence shown here is derived from an EMBL/GenBank/DDBJ whole genome shotgun (WGS) entry which is preliminary data.</text>
</comment>
<accession>A0ABT6Y1V6</accession>
<dbReference type="Gene3D" id="3.40.220.10">
    <property type="entry name" value="Leucine Aminopeptidase, subunit E, domain 1"/>
    <property type="match status" value="1"/>
</dbReference>
<dbReference type="Pfam" id="PF01661">
    <property type="entry name" value="Macro"/>
    <property type="match status" value="1"/>
</dbReference>
<feature type="domain" description="Macro" evidence="2">
    <location>
        <begin position="1"/>
        <end position="153"/>
    </location>
</feature>
<dbReference type="SUPFAM" id="SSF52949">
    <property type="entry name" value="Macro domain-like"/>
    <property type="match status" value="1"/>
</dbReference>
<comment type="catalytic activity">
    <reaction evidence="1">
        <text>an N-(ADP-alpha-D-ribosyl)-thymidine in DNA + H2O = a thymidine in DNA + ADP-D-ribose</text>
        <dbReference type="Rhea" id="RHEA:71655"/>
        <dbReference type="Rhea" id="RHEA-COMP:13556"/>
        <dbReference type="Rhea" id="RHEA-COMP:18051"/>
        <dbReference type="ChEBI" id="CHEBI:15377"/>
        <dbReference type="ChEBI" id="CHEBI:57967"/>
        <dbReference type="ChEBI" id="CHEBI:137386"/>
        <dbReference type="ChEBI" id="CHEBI:191199"/>
    </reaction>
    <physiologicalReaction direction="left-to-right" evidence="1">
        <dbReference type="Rhea" id="RHEA:71656"/>
    </physiologicalReaction>
</comment>
<dbReference type="PANTHER" id="PTHR12521:SF0">
    <property type="entry name" value="ADP-RIBOSE GLYCOHYDROLASE OARD1"/>
    <property type="match status" value="1"/>
</dbReference>
<reference evidence="3 4" key="1">
    <citation type="submission" date="2023-04" db="EMBL/GenBank/DDBJ databases">
        <title>A. sendaiensis sub sp. chiapanensis a novel subspecie with specific adaptation in bacterial cell wall isolated from an active volcano.</title>
        <authorList>
            <person name="Alvarez Gutierrez P.E."/>
            <person name="Ortiz Cortes L.Y."/>
        </authorList>
    </citation>
    <scope>NUCLEOTIDE SEQUENCE [LARGE SCALE GENOMIC DNA]</scope>
    <source>
        <strain evidence="3 4">PA2</strain>
    </source>
</reference>
<protein>
    <submittedName>
        <fullName evidence="3">Macro domain-containing protein</fullName>
    </submittedName>
</protein>
<dbReference type="InterPro" id="IPR002589">
    <property type="entry name" value="Macro_dom"/>
</dbReference>
<dbReference type="InterPro" id="IPR043472">
    <property type="entry name" value="Macro_dom-like"/>
</dbReference>